<sequence>MTHVYRRDLRDTDYDGLLADMAVADRVVQATVGPDGRIAYAKNRELTTDVWLATDGEDRRLTSRGASAMRYGRTDARWLDWSPDGDRIAFVTGDAELATVDADTGAVEVLTDLEGGISGLAWGEPGITIVTDAFSRASLAVVSPDGDRIEAIATGEYLYADPHWQGDSVVATRSAHADLFDYEAALVRVPFGGDGSGAVTELFAEPGVRAACPRPRPGDDEAVAFVHDGSGYDAVYGVGGDEPATDGSDSPTPIYGVPETEIAAPEWNDAGDRLAVTATAGGRTHVHAVDVDGALADAGPGTGADPDAAADATALATGDAIHGAPRWDGDRVLSVRETPTEPPTAVDAATGERRTPTATAGLSDRLPAPEAFTYDSDGTGVNAVVHPPASAAEPDSVPLLVKPHGGPTAFDGFGFDHRAAYFAALGYAVVRPNYRGSDGFGRAFRMANDGDWGGGDLDDVIRAADATAARYDAVDGDRVGIFGGSGGGLMTVNALGNSDRFRAGAAFYGVYDYESFVDDTDDVGWQLLKRELGDFVADLDAYRDASPIRTVPDIDDPLMVLHGEEDARVPISQSEQLVAELEKHDARHELRRYEGEPHGFGELDHVLDAYTRVADLFAKYLRRLPDDGSSRPYEPPE</sequence>
<dbReference type="InterPro" id="IPR011042">
    <property type="entry name" value="6-blade_b-propeller_TolB-like"/>
</dbReference>
<dbReference type="PANTHER" id="PTHR42776">
    <property type="entry name" value="SERINE PEPTIDASE S9 FAMILY MEMBER"/>
    <property type="match status" value="1"/>
</dbReference>
<dbReference type="InterPro" id="IPR029058">
    <property type="entry name" value="AB_hydrolase_fold"/>
</dbReference>
<reference evidence="4 5" key="1">
    <citation type="journal article" date="2014" name="Front. Microbiol.">
        <title>Population and genomic analysis of the genus Halorubrum.</title>
        <authorList>
            <person name="Fullmer M.S."/>
            <person name="Soucy S.M."/>
            <person name="Swithers K.S."/>
            <person name="Makkay A.M."/>
            <person name="Wheeler R."/>
            <person name="Ventosa A."/>
            <person name="Gogarten J.P."/>
            <person name="Papke R.T."/>
        </authorList>
    </citation>
    <scope>NUCLEOTIDE SEQUENCE [LARGE SCALE GENOMIC DNA]</scope>
    <source>
        <strain evidence="4 5">Ga36</strain>
    </source>
</reference>
<dbReference type="PANTHER" id="PTHR42776:SF27">
    <property type="entry name" value="DIPEPTIDYL PEPTIDASE FAMILY MEMBER 6"/>
    <property type="match status" value="1"/>
</dbReference>
<evidence type="ECO:0000256" key="1">
    <source>
        <dbReference type="ARBA" id="ARBA00022801"/>
    </source>
</evidence>
<evidence type="ECO:0000313" key="5">
    <source>
        <dbReference type="Proteomes" id="UP000215731"/>
    </source>
</evidence>
<feature type="region of interest" description="Disordered" evidence="2">
    <location>
        <begin position="336"/>
        <end position="364"/>
    </location>
</feature>
<feature type="domain" description="Peptidase S9 prolyl oligopeptidase catalytic" evidence="3">
    <location>
        <begin position="415"/>
        <end position="621"/>
    </location>
</feature>
<accession>A0A256J2C6</accession>
<dbReference type="GO" id="GO:0004252">
    <property type="term" value="F:serine-type endopeptidase activity"/>
    <property type="evidence" value="ECO:0007669"/>
    <property type="project" value="TreeGrafter"/>
</dbReference>
<name>A0A256J2C6_HALEZ</name>
<dbReference type="EMBL" id="NHOZ01000082">
    <property type="protein sequence ID" value="OYR62958.1"/>
    <property type="molecule type" value="Genomic_DNA"/>
</dbReference>
<evidence type="ECO:0000313" key="4">
    <source>
        <dbReference type="EMBL" id="OYR62958.1"/>
    </source>
</evidence>
<evidence type="ECO:0000259" key="3">
    <source>
        <dbReference type="Pfam" id="PF00326"/>
    </source>
</evidence>
<keyword evidence="1" id="KW-0378">Hydrolase</keyword>
<dbReference type="Pfam" id="PF00326">
    <property type="entry name" value="Peptidase_S9"/>
    <property type="match status" value="1"/>
</dbReference>
<dbReference type="Proteomes" id="UP000215731">
    <property type="component" value="Unassembled WGS sequence"/>
</dbReference>
<dbReference type="SUPFAM" id="SSF82171">
    <property type="entry name" value="DPP6 N-terminal domain-like"/>
    <property type="match status" value="1"/>
</dbReference>
<organism evidence="4 5">
    <name type="scientific">Halorubrum ezzemoulense</name>
    <name type="common">Halorubrum chaoviator</name>
    <dbReference type="NCBI Taxonomy" id="337243"/>
    <lineage>
        <taxon>Archaea</taxon>
        <taxon>Methanobacteriati</taxon>
        <taxon>Methanobacteriota</taxon>
        <taxon>Stenosarchaea group</taxon>
        <taxon>Halobacteria</taxon>
        <taxon>Halobacteriales</taxon>
        <taxon>Haloferacaceae</taxon>
        <taxon>Halorubrum</taxon>
    </lineage>
</organism>
<protein>
    <recommendedName>
        <fullName evidence="3">Peptidase S9 prolyl oligopeptidase catalytic domain-containing protein</fullName>
    </recommendedName>
</protein>
<dbReference type="Gene3D" id="2.120.10.30">
    <property type="entry name" value="TolB, C-terminal domain"/>
    <property type="match status" value="1"/>
</dbReference>
<evidence type="ECO:0000256" key="2">
    <source>
        <dbReference type="SAM" id="MobiDB-lite"/>
    </source>
</evidence>
<dbReference type="AlphaFoldDB" id="A0A256J2C6"/>
<dbReference type="InterPro" id="IPR001375">
    <property type="entry name" value="Peptidase_S9_cat"/>
</dbReference>
<comment type="caution">
    <text evidence="4">The sequence shown here is derived from an EMBL/GenBank/DDBJ whole genome shotgun (WGS) entry which is preliminary data.</text>
</comment>
<gene>
    <name evidence="4" type="ORF">DJ80_08955</name>
</gene>
<dbReference type="SUPFAM" id="SSF53474">
    <property type="entry name" value="alpha/beta-Hydrolases"/>
    <property type="match status" value="1"/>
</dbReference>
<dbReference type="Gene3D" id="3.40.50.1820">
    <property type="entry name" value="alpha/beta hydrolase"/>
    <property type="match status" value="1"/>
</dbReference>
<dbReference type="GO" id="GO:0006508">
    <property type="term" value="P:proteolysis"/>
    <property type="evidence" value="ECO:0007669"/>
    <property type="project" value="InterPro"/>
</dbReference>
<proteinExistence type="predicted"/>